<feature type="compositionally biased region" description="Low complexity" evidence="2">
    <location>
        <begin position="592"/>
        <end position="609"/>
    </location>
</feature>
<dbReference type="PANTHER" id="PTHR23159">
    <property type="entry name" value="CENTROSOMAL PROTEIN 2"/>
    <property type="match status" value="1"/>
</dbReference>
<feature type="region of interest" description="Disordered" evidence="2">
    <location>
        <begin position="958"/>
        <end position="1002"/>
    </location>
</feature>
<sequence>MSDWYEQHGIDVYDKQTGQIRSLYDILTDLAPKWKDLSKNEQAYYLNQQAGANQTQNLAAILENFKTVTKATGTAMNDSLGSAAQENEAYMQSLEAQTNNLKATFQDLSNRVINKDLISAFLNLANNGLELANNKVGATIIQFGLLTTTLIGAAGVAKEFLPAFVAGFTGIGSEAAVAAGGVKGFLAILGGFAPYAAIIAGIAVAVGLVGKAVYDWYNDTHKSIEEYNGLIQSANDKLETNKQRLEEINSMPWSQKTADILSEKASIEEENEKLQDQIDKYNELKKKAAERTLKDGGITTVQKWSITGAKDDSELLGWATGRANALYDSLQDIVDVLPAAQAGTEATEEALKGLGLEFEKVDTQTRLFGDEYENNLIKRANELSVAIQNNQGDSENLRAEYDEVVGKLGELADAHDVLNDKQTAAKDALDALNETYEYYSYVAEKAAGQTDLTEQQVTALTNKYPQLASAIDTVNGKNYLNVDSLAAVTGATKDEITEIYNAVAAMTVLNNTQLDFSQQIDEIAKLGVALGVAQSEINAFTSGQQAGIQSAILHEASMTGQKMSVEQAQQEYLKTVWNRWMAITDFSPKVVKGSPDTSPGTPSTPSSSKSTKKASDEAAKSQKKEKTTVELSTEAWKKQLSLLKDKLELLEKSGATDQEQIDQMIAIQKAIHEQADKYRALNLSNESEEVRQLGILWWDYANDIKSLQDKMAKEEKERKKEDEEDEKERLEKAKARAEELYETEKKLWEERLEKQKSDYETAVNVVLKKIDEEVEKLNKQRDETEKFYDDQIQALQDTNDELDRQIQKEELLENLAKAQDKTLYVFKDGRFQYLQDTEAIAEAQAQLDAYNREEALRKETENLNKQKENALKAIDEQIKGWNKYREQWEKVTTDYQEQQDKLIAQQVLGIDLEQKNWQTRLTNVQDFVDKYNNILSQLDAGYPKKLEDYYKDQGLNSDGTAWDGSGYDPGTGSGGSLRDDGKVDYKDDSPGKDMDKDRDGYVDSDWLEDHGAPDWVSNAAAARGHANGTLSAEPGLSLVGERGPELRVLGGGEGIIPADITRNLWNWGKINPGAFAQSMNNVFNIDNLSLPSVTNAQNFITGLRQMAYQRAYKRA</sequence>
<dbReference type="EMBL" id="BK057793">
    <property type="protein sequence ID" value="DAE92024.1"/>
    <property type="molecule type" value="Genomic_DNA"/>
</dbReference>
<reference evidence="3" key="1">
    <citation type="journal article" date="2021" name="Proc. Natl. Acad. Sci. U.S.A.">
        <title>A Catalog of Tens of Thousands of Viruses from Human Metagenomes Reveals Hidden Associations with Chronic Diseases.</title>
        <authorList>
            <person name="Tisza M.J."/>
            <person name="Buck C.B."/>
        </authorList>
    </citation>
    <scope>NUCLEOTIDE SEQUENCE</scope>
    <source>
        <strain evidence="3">CtKy93</strain>
    </source>
</reference>
<protein>
    <submittedName>
        <fullName evidence="3">Tail tape measure protein</fullName>
    </submittedName>
</protein>
<keyword evidence="1" id="KW-0175">Coiled coil</keyword>
<evidence type="ECO:0000256" key="1">
    <source>
        <dbReference type="SAM" id="Coils"/>
    </source>
</evidence>
<organism evidence="3">
    <name type="scientific">Siphoviridae sp. ctKy93</name>
    <dbReference type="NCBI Taxonomy" id="2827569"/>
    <lineage>
        <taxon>Viruses</taxon>
        <taxon>Duplodnaviria</taxon>
        <taxon>Heunggongvirae</taxon>
        <taxon>Uroviricota</taxon>
        <taxon>Caudoviricetes</taxon>
    </lineage>
</organism>
<proteinExistence type="predicted"/>
<name>A0A8S5RR94_9CAUD</name>
<accession>A0A8S5RR94</accession>
<feature type="compositionally biased region" description="Basic and acidic residues" evidence="2">
    <location>
        <begin position="977"/>
        <end position="1002"/>
    </location>
</feature>
<evidence type="ECO:0000313" key="3">
    <source>
        <dbReference type="EMBL" id="DAE92024.1"/>
    </source>
</evidence>
<feature type="compositionally biased region" description="Basic and acidic residues" evidence="2">
    <location>
        <begin position="613"/>
        <end position="628"/>
    </location>
</feature>
<feature type="region of interest" description="Disordered" evidence="2">
    <location>
        <begin position="588"/>
        <end position="630"/>
    </location>
</feature>
<dbReference type="PANTHER" id="PTHR23159:SF31">
    <property type="entry name" value="CENTROSOME-ASSOCIATED PROTEIN CEP250 ISOFORM X1"/>
    <property type="match status" value="1"/>
</dbReference>
<feature type="coiled-coil region" evidence="1">
    <location>
        <begin position="224"/>
        <end position="291"/>
    </location>
</feature>
<feature type="coiled-coil region" evidence="1">
    <location>
        <begin position="704"/>
        <end position="877"/>
    </location>
</feature>
<evidence type="ECO:0000256" key="2">
    <source>
        <dbReference type="SAM" id="MobiDB-lite"/>
    </source>
</evidence>